<dbReference type="RefSeq" id="WP_153570032.1">
    <property type="nucleotide sequence ID" value="NZ_CP169873.1"/>
</dbReference>
<reference evidence="1" key="1">
    <citation type="submission" date="2019-09" db="EMBL/GenBank/DDBJ databases">
        <title>Distinct mechanisms of dissemination of NDM-1 metallo-beta-betalactamase in Acinetobacter species spp. in Argentina.</title>
        <authorList>
            <person name="Maria R.S."/>
            <person name="Adams M.D."/>
        </authorList>
    </citation>
    <scope>NUCLEOTIDE SEQUENCE</scope>
    <source>
        <strain evidence="1">AMA3</strain>
    </source>
</reference>
<protein>
    <submittedName>
        <fullName evidence="1">Uncharacterized protein</fullName>
    </submittedName>
</protein>
<accession>A0A646LVW3</accession>
<organism evidence="1">
    <name type="scientific">Acinetobacter baumannii</name>
    <dbReference type="NCBI Taxonomy" id="470"/>
    <lineage>
        <taxon>Bacteria</taxon>
        <taxon>Pseudomonadati</taxon>
        <taxon>Pseudomonadota</taxon>
        <taxon>Gammaproteobacteria</taxon>
        <taxon>Moraxellales</taxon>
        <taxon>Moraxellaceae</taxon>
        <taxon>Acinetobacter</taxon>
        <taxon>Acinetobacter calcoaceticus/baumannii complex</taxon>
    </lineage>
</organism>
<dbReference type="EMBL" id="VYTF01000031">
    <property type="protein sequence ID" value="MQZ28913.1"/>
    <property type="molecule type" value="Genomic_DNA"/>
</dbReference>
<proteinExistence type="predicted"/>
<gene>
    <name evidence="1" type="ORF">F4T87_18150</name>
</gene>
<sequence>MDISYELLKTAIRLATNGNQVRTANIVCTVNHQTGVQYIIINAELDFESSPIVYIAFLNPLKIYVKVPPSYNPVTGLHTDEYIFFHEFLNFEFDELSFINKCNDFWLRKNPFKQQKLF</sequence>
<name>A0A646LVW3_ACIBA</name>
<comment type="caution">
    <text evidence="1">The sequence shown here is derived from an EMBL/GenBank/DDBJ whole genome shotgun (WGS) entry which is preliminary data.</text>
</comment>
<evidence type="ECO:0000313" key="1">
    <source>
        <dbReference type="EMBL" id="MQZ28913.1"/>
    </source>
</evidence>
<dbReference type="AlphaFoldDB" id="A0A646LVW3"/>